<dbReference type="CDD" id="cd00198">
    <property type="entry name" value="vWFA"/>
    <property type="match status" value="1"/>
</dbReference>
<dbReference type="Gene3D" id="3.40.50.410">
    <property type="entry name" value="von Willebrand factor, type A domain"/>
    <property type="match status" value="1"/>
</dbReference>
<evidence type="ECO:0000313" key="3">
    <source>
        <dbReference type="Proteomes" id="UP000696931"/>
    </source>
</evidence>
<feature type="signal peptide" evidence="1">
    <location>
        <begin position="1"/>
        <end position="32"/>
    </location>
</feature>
<dbReference type="AlphaFoldDB" id="A0A933WAY6"/>
<organism evidence="2 3">
    <name type="scientific">Eiseniibacteriota bacterium</name>
    <dbReference type="NCBI Taxonomy" id="2212470"/>
    <lineage>
        <taxon>Bacteria</taxon>
        <taxon>Candidatus Eiseniibacteriota</taxon>
    </lineage>
</organism>
<dbReference type="Proteomes" id="UP000696931">
    <property type="component" value="Unassembled WGS sequence"/>
</dbReference>
<evidence type="ECO:0000256" key="1">
    <source>
        <dbReference type="SAM" id="SignalP"/>
    </source>
</evidence>
<accession>A0A933WAY6</accession>
<dbReference type="InterPro" id="IPR036465">
    <property type="entry name" value="vWFA_dom_sf"/>
</dbReference>
<evidence type="ECO:0000313" key="2">
    <source>
        <dbReference type="EMBL" id="MBI5169769.1"/>
    </source>
</evidence>
<name>A0A933WAY6_UNCEI</name>
<comment type="caution">
    <text evidence="2">The sequence shown here is derived from an EMBL/GenBank/DDBJ whole genome shotgun (WGS) entry which is preliminary data.</text>
</comment>
<dbReference type="SUPFAM" id="SSF53300">
    <property type="entry name" value="vWA-like"/>
    <property type="match status" value="1"/>
</dbReference>
<feature type="chain" id="PRO_5037412319" evidence="1">
    <location>
        <begin position="33"/>
        <end position="248"/>
    </location>
</feature>
<keyword evidence="1" id="KW-0732">Signal</keyword>
<protein>
    <submittedName>
        <fullName evidence="2">VWA domain-containing protein</fullName>
    </submittedName>
</protein>
<sequence>MSARTDVFVRAQRVMRCAALLAAVAAPAAVRAEPRATPRVARSVVIAMDVSGSMAPHRRAMEEWIVRQTILGARSGDRYRVLTIGRRSFGDELVLPVLDLPATGRLLPDRRALYERLSAWSANARAVLPRVPREDATDVGGAVFQCARLLAGDAERFGERHMVLMTDLRDNRRLALPGDAAALRGVHVMIAFAAHDDGDPVAFARRVETWRRFLTERGAASVRVLDVAECSSGESWWLAQSGPERGRN</sequence>
<dbReference type="EMBL" id="JACRIW010000067">
    <property type="protein sequence ID" value="MBI5169769.1"/>
    <property type="molecule type" value="Genomic_DNA"/>
</dbReference>
<reference evidence="2" key="1">
    <citation type="submission" date="2020-07" db="EMBL/GenBank/DDBJ databases">
        <title>Huge and variable diversity of episymbiotic CPR bacteria and DPANN archaea in groundwater ecosystems.</title>
        <authorList>
            <person name="He C.Y."/>
            <person name="Keren R."/>
            <person name="Whittaker M."/>
            <person name="Farag I.F."/>
            <person name="Doudna J."/>
            <person name="Cate J.H.D."/>
            <person name="Banfield J.F."/>
        </authorList>
    </citation>
    <scope>NUCLEOTIDE SEQUENCE</scope>
    <source>
        <strain evidence="2">NC_groundwater_1813_Pr3_B-0.1um_71_17</strain>
    </source>
</reference>
<gene>
    <name evidence="2" type="ORF">HZA61_09800</name>
</gene>
<proteinExistence type="predicted"/>